<evidence type="ECO:0008006" key="3">
    <source>
        <dbReference type="Google" id="ProtNLM"/>
    </source>
</evidence>
<dbReference type="EMBL" id="CALYLO010000001">
    <property type="protein sequence ID" value="CAH8244033.1"/>
    <property type="molecule type" value="Genomic_DNA"/>
</dbReference>
<evidence type="ECO:0000313" key="2">
    <source>
        <dbReference type="Proteomes" id="UP001154322"/>
    </source>
</evidence>
<gene>
    <name evidence="1" type="ORF">WJ0W_001272</name>
</gene>
<reference evidence="1" key="1">
    <citation type="submission" date="2022-06" db="EMBL/GenBank/DDBJ databases">
        <authorList>
            <person name="Dietemann V."/>
            <person name="Ory F."/>
            <person name="Dainat B."/>
            <person name="Oberhansli S."/>
        </authorList>
    </citation>
    <scope>NUCLEOTIDE SEQUENCE</scope>
    <source>
        <strain evidence="1">Ena-SAMPLE-TAB-26-04-2022-14:26:32:270-5432</strain>
    </source>
</reference>
<protein>
    <recommendedName>
        <fullName evidence="3">EAL domain-containing protein</fullName>
    </recommendedName>
</protein>
<organism evidence="1 2">
    <name type="scientific">Paenibacillus melissococcoides</name>
    <dbReference type="NCBI Taxonomy" id="2912268"/>
    <lineage>
        <taxon>Bacteria</taxon>
        <taxon>Bacillati</taxon>
        <taxon>Bacillota</taxon>
        <taxon>Bacilli</taxon>
        <taxon>Bacillales</taxon>
        <taxon>Paenibacillaceae</taxon>
        <taxon>Paenibacillus</taxon>
    </lineage>
</organism>
<accession>A0ABM9FXZ4</accession>
<dbReference type="Proteomes" id="UP001154322">
    <property type="component" value="Unassembled WGS sequence"/>
</dbReference>
<keyword evidence="2" id="KW-1185">Reference proteome</keyword>
<evidence type="ECO:0000313" key="1">
    <source>
        <dbReference type="EMBL" id="CAH8244033.1"/>
    </source>
</evidence>
<name>A0ABM9FXZ4_9BACL</name>
<proteinExistence type="predicted"/>
<sequence>MDRNEMVRNNDAPYAIIGEIASRFDSLIAVQPITSLDRAGVSAMAENGFGCGSRGSWTAASFLVRSLH</sequence>
<comment type="caution">
    <text evidence="1">The sequence shown here is derived from an EMBL/GenBank/DDBJ whole genome shotgun (WGS) entry which is preliminary data.</text>
</comment>